<feature type="chain" id="PRO_5034423971" evidence="1">
    <location>
        <begin position="23"/>
        <end position="66"/>
    </location>
</feature>
<dbReference type="AlphaFoldDB" id="A0A8H4UDP1"/>
<sequence>MISNVILAATAAIMAWPSLAMAAPRSMEPRAASELSLTAQLRLADTVVDSFKLLPEDKEFVYDFNK</sequence>
<name>A0A8H4UDP1_9HYPO</name>
<keyword evidence="1" id="KW-0732">Signal</keyword>
<dbReference type="Proteomes" id="UP000635477">
    <property type="component" value="Unassembled WGS sequence"/>
</dbReference>
<dbReference type="OrthoDB" id="1921208at2759"/>
<keyword evidence="3" id="KW-1185">Reference proteome</keyword>
<evidence type="ECO:0000313" key="3">
    <source>
        <dbReference type="Proteomes" id="UP000635477"/>
    </source>
</evidence>
<reference evidence="2" key="1">
    <citation type="journal article" date="2020" name="BMC Genomics">
        <title>Correction to: Identification and distribution of gene clusters required for synthesis of sphingolipid metabolism inhibitors in diverse species of the filamentous fungus Fusarium.</title>
        <authorList>
            <person name="Kim H.S."/>
            <person name="Lohmar J.M."/>
            <person name="Busman M."/>
            <person name="Brown D.W."/>
            <person name="Naumann T.A."/>
            <person name="Divon H.H."/>
            <person name="Lysoe E."/>
            <person name="Uhlig S."/>
            <person name="Proctor R.H."/>
        </authorList>
    </citation>
    <scope>NUCLEOTIDE SEQUENCE</scope>
    <source>
        <strain evidence="2">NRRL 22465</strain>
    </source>
</reference>
<organism evidence="2 3">
    <name type="scientific">Fusarium zealandicum</name>
    <dbReference type="NCBI Taxonomy" id="1053134"/>
    <lineage>
        <taxon>Eukaryota</taxon>
        <taxon>Fungi</taxon>
        <taxon>Dikarya</taxon>
        <taxon>Ascomycota</taxon>
        <taxon>Pezizomycotina</taxon>
        <taxon>Sordariomycetes</taxon>
        <taxon>Hypocreomycetidae</taxon>
        <taxon>Hypocreales</taxon>
        <taxon>Nectriaceae</taxon>
        <taxon>Fusarium</taxon>
        <taxon>Fusarium staphyleae species complex</taxon>
    </lineage>
</organism>
<dbReference type="EMBL" id="JABEYC010000729">
    <property type="protein sequence ID" value="KAF4974576.1"/>
    <property type="molecule type" value="Genomic_DNA"/>
</dbReference>
<protein>
    <submittedName>
        <fullName evidence="2">Uncharacterized protein</fullName>
    </submittedName>
</protein>
<proteinExistence type="predicted"/>
<accession>A0A8H4UDP1</accession>
<comment type="caution">
    <text evidence="2">The sequence shown here is derived from an EMBL/GenBank/DDBJ whole genome shotgun (WGS) entry which is preliminary data.</text>
</comment>
<feature type="signal peptide" evidence="1">
    <location>
        <begin position="1"/>
        <end position="22"/>
    </location>
</feature>
<reference evidence="2" key="2">
    <citation type="submission" date="2020-05" db="EMBL/GenBank/DDBJ databases">
        <authorList>
            <person name="Kim H.-S."/>
            <person name="Proctor R.H."/>
            <person name="Brown D.W."/>
        </authorList>
    </citation>
    <scope>NUCLEOTIDE SEQUENCE</scope>
    <source>
        <strain evidence="2">NRRL 22465</strain>
    </source>
</reference>
<gene>
    <name evidence="2" type="ORF">FZEAL_8548</name>
</gene>
<evidence type="ECO:0000313" key="2">
    <source>
        <dbReference type="EMBL" id="KAF4974576.1"/>
    </source>
</evidence>
<evidence type="ECO:0000256" key="1">
    <source>
        <dbReference type="SAM" id="SignalP"/>
    </source>
</evidence>